<accession>D7T149</accession>
<dbReference type="HOGENOM" id="CLU_2854256_0_0_1"/>
<evidence type="ECO:0000313" key="1">
    <source>
        <dbReference type="EMBL" id="CBI24228.3"/>
    </source>
</evidence>
<keyword evidence="2" id="KW-1185">Reference proteome</keyword>
<reference evidence="2" key="1">
    <citation type="journal article" date="2007" name="Nature">
        <title>The grapevine genome sequence suggests ancestral hexaploidization in major angiosperm phyla.</title>
        <authorList>
            <consortium name="The French-Italian Public Consortium for Grapevine Genome Characterization."/>
            <person name="Jaillon O."/>
            <person name="Aury J.-M."/>
            <person name="Noel B."/>
            <person name="Policriti A."/>
            <person name="Clepet C."/>
            <person name="Casagrande A."/>
            <person name="Choisne N."/>
            <person name="Aubourg S."/>
            <person name="Vitulo N."/>
            <person name="Jubin C."/>
            <person name="Vezzi A."/>
            <person name="Legeai F."/>
            <person name="Hugueney P."/>
            <person name="Dasilva C."/>
            <person name="Horner D."/>
            <person name="Mica E."/>
            <person name="Jublot D."/>
            <person name="Poulain J."/>
            <person name="Bruyere C."/>
            <person name="Billault A."/>
            <person name="Segurens B."/>
            <person name="Gouyvenoux M."/>
            <person name="Ugarte E."/>
            <person name="Cattonaro F."/>
            <person name="Anthouard V."/>
            <person name="Vico V."/>
            <person name="Del Fabbro C."/>
            <person name="Alaux M."/>
            <person name="Di Gaspero G."/>
            <person name="Dumas V."/>
            <person name="Felice N."/>
            <person name="Paillard S."/>
            <person name="Juman I."/>
            <person name="Moroldo M."/>
            <person name="Scalabrin S."/>
            <person name="Canaguier A."/>
            <person name="Le Clainche I."/>
            <person name="Malacrida G."/>
            <person name="Durand E."/>
            <person name="Pesole G."/>
            <person name="Laucou V."/>
            <person name="Chatelet P."/>
            <person name="Merdinoglu D."/>
            <person name="Delledonne M."/>
            <person name="Pezzotti M."/>
            <person name="Lecharny A."/>
            <person name="Scarpelli C."/>
            <person name="Artiguenave F."/>
            <person name="Pe M.E."/>
            <person name="Valle G."/>
            <person name="Morgante M."/>
            <person name="Caboche M."/>
            <person name="Adam-Blondon A.-F."/>
            <person name="Weissenbach J."/>
            <person name="Quetier F."/>
            <person name="Wincker P."/>
        </authorList>
    </citation>
    <scope>NUCLEOTIDE SEQUENCE [LARGE SCALE GENOMIC DNA]</scope>
    <source>
        <strain evidence="2">cv. Pinot noir / PN40024</strain>
    </source>
</reference>
<dbReference type="InParanoid" id="D7T149"/>
<dbReference type="PaxDb" id="29760-VIT_06s0009g03570.t01"/>
<evidence type="ECO:0000313" key="2">
    <source>
        <dbReference type="Proteomes" id="UP000009183"/>
    </source>
</evidence>
<sequence>MICCVVDKKSLYMLDKLFLEKIHQNFQNRKYEGTKTMIQWPQIENEESCSRLRSSNIRNNEDSIL</sequence>
<protein>
    <submittedName>
        <fullName evidence="1">Uncharacterized protein</fullName>
    </submittedName>
</protein>
<organism evidence="1 2">
    <name type="scientific">Vitis vinifera</name>
    <name type="common">Grape</name>
    <dbReference type="NCBI Taxonomy" id="29760"/>
    <lineage>
        <taxon>Eukaryota</taxon>
        <taxon>Viridiplantae</taxon>
        <taxon>Streptophyta</taxon>
        <taxon>Embryophyta</taxon>
        <taxon>Tracheophyta</taxon>
        <taxon>Spermatophyta</taxon>
        <taxon>Magnoliopsida</taxon>
        <taxon>eudicotyledons</taxon>
        <taxon>Gunneridae</taxon>
        <taxon>Pentapetalae</taxon>
        <taxon>rosids</taxon>
        <taxon>Vitales</taxon>
        <taxon>Vitaceae</taxon>
        <taxon>Viteae</taxon>
        <taxon>Vitis</taxon>
    </lineage>
</organism>
<dbReference type="EMBL" id="FN595504">
    <property type="protein sequence ID" value="CBI24228.3"/>
    <property type="molecule type" value="Genomic_DNA"/>
</dbReference>
<dbReference type="Proteomes" id="UP000009183">
    <property type="component" value="Chromosome 6"/>
</dbReference>
<proteinExistence type="predicted"/>
<name>D7T149_VITVI</name>
<dbReference type="AlphaFoldDB" id="D7T149"/>
<gene>
    <name evidence="1" type="ordered locus">VIT_06s0009g03570</name>
</gene>